<dbReference type="PANTHER" id="PTHR46010:SF1">
    <property type="entry name" value="PROTEIN IWS1 HOMOLOG"/>
    <property type="match status" value="1"/>
</dbReference>
<dbReference type="EMBL" id="AZIM01003768">
    <property type="protein sequence ID" value="ETE61612.1"/>
    <property type="molecule type" value="Genomic_DNA"/>
</dbReference>
<feature type="compositionally biased region" description="Basic and acidic residues" evidence="1">
    <location>
        <begin position="276"/>
        <end position="285"/>
    </location>
</feature>
<evidence type="ECO:0000313" key="2">
    <source>
        <dbReference type="EMBL" id="ETE61612.1"/>
    </source>
</evidence>
<dbReference type="GO" id="GO:0005634">
    <property type="term" value="C:nucleus"/>
    <property type="evidence" value="ECO:0007669"/>
    <property type="project" value="TreeGrafter"/>
</dbReference>
<feature type="non-terminal residue" evidence="2">
    <location>
        <position position="1"/>
    </location>
</feature>
<dbReference type="PANTHER" id="PTHR46010">
    <property type="entry name" value="PROTEIN IWS1 HOMOLOG"/>
    <property type="match status" value="1"/>
</dbReference>
<feature type="compositionally biased region" description="Basic and acidic residues" evidence="1">
    <location>
        <begin position="438"/>
        <end position="496"/>
    </location>
</feature>
<keyword evidence="3" id="KW-1185">Reference proteome</keyword>
<comment type="caution">
    <text evidence="2">The sequence shown here is derived from an EMBL/GenBank/DDBJ whole genome shotgun (WGS) entry which is preliminary data.</text>
</comment>
<dbReference type="AlphaFoldDB" id="V8NJA2"/>
<keyword evidence="2" id="KW-0489">Methyltransferase</keyword>
<dbReference type="GO" id="GO:0032259">
    <property type="term" value="P:methylation"/>
    <property type="evidence" value="ECO:0007669"/>
    <property type="project" value="UniProtKB-KW"/>
</dbReference>
<dbReference type="InterPro" id="IPR051037">
    <property type="entry name" value="RNAPII_TF_IWS1"/>
</dbReference>
<dbReference type="GO" id="GO:0016973">
    <property type="term" value="P:poly(A)+ mRNA export from nucleus"/>
    <property type="evidence" value="ECO:0007669"/>
    <property type="project" value="TreeGrafter"/>
</dbReference>
<sequence>MLPNASRVRECLGGSTPKRGVPKGTPVSSNSEKFCQWLSFSLEWQGQDLANEGEGEGEGEEEEEEENDNTILGALSSSSSSSSSSCLQNVWMLLHWRFLRRHWTATCLKWDRTSEVPSNSVILLHEKKDWGRHDSRLPIFESCRKEEGGGDIVGDPHWRLLRRDQTATCLKWEDLQGPSQLCDSVFIVEVQSLRAGRFLGCDGLLAMFLLTLRSVSSRGSLILSEKYKTCNPKTRAFCDTHVVFSWAAIPIESSFVKMHPHWGRKEGRKEKGRKGGNKEEQGKKGRMERRKRKEGGRGKKKNVEGKQEGRKEEKEGREKGRKGGNKEGGTKEKEEWKEGKGKGGKKCRRKMREGRKKRKEGKRRKEGNKKKGRMKKEREGGRIKKQKKAKEGRKEGRKEKSRKEKRKKEEERREGRKEWREERERKERREKGRKKQKKESEGRKEINGSRRKERKEGERRKRGREERKKEGKERRKEKEGERRKESGGRKEREGRKEGKKSKKLERLFQGPPYADPVFPGHDYQGKHSKSNFQGSRGRAGPKEWTQLDDESPPLLVPGQHPPFCHLVQPPRPSRRPYSIPDRWQSSLFLKASRDDEAPTTSEGNFWSSSPALARKANWVTLGQPGDRNQLDDFWPSCSSFLSPAPSHRVVVVIWGKIGGPEVCWIRLPVQKLSPLPTFANGPLRVRVFYLTKASTHLTTWPGKIASASTQVKPCGPDKAYKANGIHFLHRNRKHSGGGPTEGIKLRVSQHLSPFAFFLHPGHVILSTIKPSFQTASIFCKRGRANSAVEGGEGKEEREKKRGRHYYFPRTNLGKGQPPAQGSIYNQAPPLVLLLQPLMTSLSWQGRSG</sequence>
<organism evidence="2 3">
    <name type="scientific">Ophiophagus hannah</name>
    <name type="common">King cobra</name>
    <name type="synonym">Naja hannah</name>
    <dbReference type="NCBI Taxonomy" id="8665"/>
    <lineage>
        <taxon>Eukaryota</taxon>
        <taxon>Metazoa</taxon>
        <taxon>Chordata</taxon>
        <taxon>Craniata</taxon>
        <taxon>Vertebrata</taxon>
        <taxon>Euteleostomi</taxon>
        <taxon>Lepidosauria</taxon>
        <taxon>Squamata</taxon>
        <taxon>Bifurcata</taxon>
        <taxon>Unidentata</taxon>
        <taxon>Episquamata</taxon>
        <taxon>Toxicofera</taxon>
        <taxon>Serpentes</taxon>
        <taxon>Colubroidea</taxon>
        <taxon>Elapidae</taxon>
        <taxon>Elapinae</taxon>
        <taxon>Ophiophagus</taxon>
    </lineage>
</organism>
<accession>V8NJA2</accession>
<dbReference type="Proteomes" id="UP000018936">
    <property type="component" value="Unassembled WGS sequence"/>
</dbReference>
<feature type="region of interest" description="Disordered" evidence="1">
    <location>
        <begin position="50"/>
        <end position="83"/>
    </location>
</feature>
<feature type="region of interest" description="Disordered" evidence="1">
    <location>
        <begin position="1"/>
        <end position="29"/>
    </location>
</feature>
<protein>
    <submittedName>
        <fullName evidence="2">Histone-lysine N-methyltransferase, H3 lysine-79 specific</fullName>
    </submittedName>
</protein>
<name>V8NJA2_OPHHA</name>
<dbReference type="GO" id="GO:0008168">
    <property type="term" value="F:methyltransferase activity"/>
    <property type="evidence" value="ECO:0007669"/>
    <property type="project" value="UniProtKB-KW"/>
</dbReference>
<feature type="compositionally biased region" description="Basic and acidic residues" evidence="1">
    <location>
        <begin position="392"/>
        <end position="430"/>
    </location>
</feature>
<keyword evidence="2" id="KW-0808">Transferase</keyword>
<proteinExistence type="predicted"/>
<feature type="compositionally biased region" description="Basic residues" evidence="1">
    <location>
        <begin position="342"/>
        <end position="375"/>
    </location>
</feature>
<gene>
    <name evidence="2" type="primary">dotA</name>
    <name evidence="2" type="ORF">L345_12636</name>
</gene>
<feature type="compositionally biased region" description="Basic and acidic residues" evidence="1">
    <location>
        <begin position="295"/>
        <end position="318"/>
    </location>
</feature>
<feature type="compositionally biased region" description="Basic and acidic residues" evidence="1">
    <location>
        <begin position="324"/>
        <end position="341"/>
    </location>
</feature>
<feature type="compositionally biased region" description="Acidic residues" evidence="1">
    <location>
        <begin position="51"/>
        <end position="68"/>
    </location>
</feature>
<evidence type="ECO:0000256" key="1">
    <source>
        <dbReference type="SAM" id="MobiDB-lite"/>
    </source>
</evidence>
<reference evidence="2 3" key="1">
    <citation type="journal article" date="2013" name="Proc. Natl. Acad. Sci. U.S.A.">
        <title>The king cobra genome reveals dynamic gene evolution and adaptation in the snake venom system.</title>
        <authorList>
            <person name="Vonk F.J."/>
            <person name="Casewell N.R."/>
            <person name="Henkel C.V."/>
            <person name="Heimberg A.M."/>
            <person name="Jansen H.J."/>
            <person name="McCleary R.J."/>
            <person name="Kerkkamp H.M."/>
            <person name="Vos R.A."/>
            <person name="Guerreiro I."/>
            <person name="Calvete J.J."/>
            <person name="Wuster W."/>
            <person name="Woods A.E."/>
            <person name="Logan J.M."/>
            <person name="Harrison R.A."/>
            <person name="Castoe T.A."/>
            <person name="de Koning A.P."/>
            <person name="Pollock D.D."/>
            <person name="Yandell M."/>
            <person name="Calderon D."/>
            <person name="Renjifo C."/>
            <person name="Currier R.B."/>
            <person name="Salgado D."/>
            <person name="Pla D."/>
            <person name="Sanz L."/>
            <person name="Hyder A.S."/>
            <person name="Ribeiro J.M."/>
            <person name="Arntzen J.W."/>
            <person name="van den Thillart G.E."/>
            <person name="Boetzer M."/>
            <person name="Pirovano W."/>
            <person name="Dirks R.P."/>
            <person name="Spaink H.P."/>
            <person name="Duboule D."/>
            <person name="McGlinn E."/>
            <person name="Kini R.M."/>
            <person name="Richardson M.K."/>
        </authorList>
    </citation>
    <scope>NUCLEOTIDE SEQUENCE</scope>
    <source>
        <tissue evidence="2">Blood</tissue>
    </source>
</reference>
<feature type="region of interest" description="Disordered" evidence="1">
    <location>
        <begin position="260"/>
        <end position="544"/>
    </location>
</feature>
<evidence type="ECO:0000313" key="3">
    <source>
        <dbReference type="Proteomes" id="UP000018936"/>
    </source>
</evidence>